<accession>A0A1U9UPM7</accession>
<dbReference type="Proteomes" id="UP000189627">
    <property type="component" value="Chromosome 1"/>
</dbReference>
<evidence type="ECO:0000313" key="2">
    <source>
        <dbReference type="Proteomes" id="UP000189627"/>
    </source>
</evidence>
<dbReference type="RefSeq" id="WP_123957883.1">
    <property type="nucleotide sequence ID" value="NZ_CP017757.2"/>
</dbReference>
<proteinExistence type="predicted"/>
<dbReference type="EMBL" id="CP017757">
    <property type="protein sequence ID" value="AQV94115.1"/>
    <property type="molecule type" value="Genomic_DNA"/>
</dbReference>
<dbReference type="KEGG" id="cuh:BJN34_09460"/>
<name>A0A1U9UPM7_CUPNE</name>
<dbReference type="AlphaFoldDB" id="A0A1U9UPM7"/>
<evidence type="ECO:0000313" key="1">
    <source>
        <dbReference type="EMBL" id="AQV94115.1"/>
    </source>
</evidence>
<reference evidence="2" key="1">
    <citation type="submission" date="2017-02" db="EMBL/GenBank/DDBJ databases">
        <title>Complete genome sequence of Cupriavidus necator strain NH9, a 3-chlorobenzoate degrader.</title>
        <authorList>
            <person name="Moriuchi R."/>
            <person name="Dohra H."/>
            <person name="Ogawa N."/>
        </authorList>
    </citation>
    <scope>NUCLEOTIDE SEQUENCE [LARGE SCALE GENOMIC DNA]</scope>
    <source>
        <strain evidence="2">NH9</strain>
    </source>
</reference>
<protein>
    <submittedName>
        <fullName evidence="1">Uncharacterized protein</fullName>
    </submittedName>
</protein>
<organism evidence="1 2">
    <name type="scientific">Cupriavidus necator</name>
    <name type="common">Alcaligenes eutrophus</name>
    <name type="synonym">Ralstonia eutropha</name>
    <dbReference type="NCBI Taxonomy" id="106590"/>
    <lineage>
        <taxon>Bacteria</taxon>
        <taxon>Pseudomonadati</taxon>
        <taxon>Pseudomonadota</taxon>
        <taxon>Betaproteobacteria</taxon>
        <taxon>Burkholderiales</taxon>
        <taxon>Burkholderiaceae</taxon>
        <taxon>Cupriavidus</taxon>
    </lineage>
</organism>
<sequence length="86" mass="9233">MPIPTVEDLRQAKDAGALYPGVPLYARMDLAGIAHRAWYGNWSPDPQAAALGISGFTSLDPLAYRFVVLPGEEGDTGHDLVRAVPK</sequence>
<gene>
    <name evidence="1" type="ORF">BJN34_09460</name>
</gene>